<sequence>MRWIRSRNIFVPLKHLRKAARNSSCQYLAANPSADDYFSNGNVDYDPVAMEYPPKAANSSNSRMHRKGERSSVGGTGHRSSNGRRPHKHFKQNRVSLIENEGERCEQDPLMTNHSHELSFEADGEMSEEENEKQASTSYSTEEYLEDRHQREPSTYIGANIHAGDYYVMNRAAAASNNNNNEGGQPRHVRQPLMGVSVSALHGNSNESNPMGSANTSNRRSNSKLKQQHSSQSTTDFV</sequence>
<feature type="compositionally biased region" description="Basic residues" evidence="1">
    <location>
        <begin position="81"/>
        <end position="92"/>
    </location>
</feature>
<organism evidence="2 3">
    <name type="scientific">Ditylenchus dipsaci</name>
    <dbReference type="NCBI Taxonomy" id="166011"/>
    <lineage>
        <taxon>Eukaryota</taxon>
        <taxon>Metazoa</taxon>
        <taxon>Ecdysozoa</taxon>
        <taxon>Nematoda</taxon>
        <taxon>Chromadorea</taxon>
        <taxon>Rhabditida</taxon>
        <taxon>Tylenchina</taxon>
        <taxon>Tylenchomorpha</taxon>
        <taxon>Sphaerularioidea</taxon>
        <taxon>Anguinidae</taxon>
        <taxon>Anguininae</taxon>
        <taxon>Ditylenchus</taxon>
    </lineage>
</organism>
<proteinExistence type="predicted"/>
<protein>
    <submittedName>
        <fullName evidence="3">Uncharacterized protein</fullName>
    </submittedName>
</protein>
<feature type="compositionally biased region" description="Polar residues" evidence="1">
    <location>
        <begin position="202"/>
        <end position="220"/>
    </location>
</feature>
<feature type="compositionally biased region" description="Acidic residues" evidence="1">
    <location>
        <begin position="121"/>
        <end position="131"/>
    </location>
</feature>
<dbReference type="WBParaSite" id="jg2328">
    <property type="protein sequence ID" value="jg2328"/>
    <property type="gene ID" value="jg2328"/>
</dbReference>
<reference evidence="3" key="1">
    <citation type="submission" date="2022-11" db="UniProtKB">
        <authorList>
            <consortium name="WormBaseParasite"/>
        </authorList>
    </citation>
    <scope>IDENTIFICATION</scope>
</reference>
<evidence type="ECO:0000313" key="2">
    <source>
        <dbReference type="Proteomes" id="UP000887574"/>
    </source>
</evidence>
<accession>A0A915DV47</accession>
<feature type="region of interest" description="Disordered" evidence="1">
    <location>
        <begin position="198"/>
        <end position="238"/>
    </location>
</feature>
<evidence type="ECO:0000256" key="1">
    <source>
        <dbReference type="SAM" id="MobiDB-lite"/>
    </source>
</evidence>
<feature type="region of interest" description="Disordered" evidence="1">
    <location>
        <begin position="50"/>
        <end position="93"/>
    </location>
</feature>
<keyword evidence="2" id="KW-1185">Reference proteome</keyword>
<name>A0A915DV47_9BILA</name>
<feature type="region of interest" description="Disordered" evidence="1">
    <location>
        <begin position="121"/>
        <end position="152"/>
    </location>
</feature>
<evidence type="ECO:0000313" key="3">
    <source>
        <dbReference type="WBParaSite" id="jg2328"/>
    </source>
</evidence>
<feature type="compositionally biased region" description="Polar residues" evidence="1">
    <location>
        <begin position="228"/>
        <end position="238"/>
    </location>
</feature>
<dbReference type="Proteomes" id="UP000887574">
    <property type="component" value="Unplaced"/>
</dbReference>
<dbReference type="AlphaFoldDB" id="A0A915DV47"/>